<name>A0A0E9UXP9_ANGAN</name>
<reference evidence="1" key="2">
    <citation type="journal article" date="2015" name="Fish Shellfish Immunol.">
        <title>Early steps in the European eel (Anguilla anguilla)-Vibrio vulnificus interaction in the gills: Role of the RtxA13 toxin.</title>
        <authorList>
            <person name="Callol A."/>
            <person name="Pajuelo D."/>
            <person name="Ebbesson L."/>
            <person name="Teles M."/>
            <person name="MacKenzie S."/>
            <person name="Amaro C."/>
        </authorList>
    </citation>
    <scope>NUCLEOTIDE SEQUENCE</scope>
</reference>
<reference evidence="1" key="1">
    <citation type="submission" date="2014-11" db="EMBL/GenBank/DDBJ databases">
        <authorList>
            <person name="Amaro Gonzalez C."/>
        </authorList>
    </citation>
    <scope>NUCLEOTIDE SEQUENCE</scope>
</reference>
<sequence length="19" mass="2089">MALCISLTCWSSLLMTLVC</sequence>
<dbReference type="EMBL" id="GBXM01038617">
    <property type="protein sequence ID" value="JAH69960.1"/>
    <property type="molecule type" value="Transcribed_RNA"/>
</dbReference>
<evidence type="ECO:0000313" key="1">
    <source>
        <dbReference type="EMBL" id="JAH69960.1"/>
    </source>
</evidence>
<organism evidence="1">
    <name type="scientific">Anguilla anguilla</name>
    <name type="common">European freshwater eel</name>
    <name type="synonym">Muraena anguilla</name>
    <dbReference type="NCBI Taxonomy" id="7936"/>
    <lineage>
        <taxon>Eukaryota</taxon>
        <taxon>Metazoa</taxon>
        <taxon>Chordata</taxon>
        <taxon>Craniata</taxon>
        <taxon>Vertebrata</taxon>
        <taxon>Euteleostomi</taxon>
        <taxon>Actinopterygii</taxon>
        <taxon>Neopterygii</taxon>
        <taxon>Teleostei</taxon>
        <taxon>Anguilliformes</taxon>
        <taxon>Anguillidae</taxon>
        <taxon>Anguilla</taxon>
    </lineage>
</organism>
<accession>A0A0E9UXP9</accession>
<dbReference type="AlphaFoldDB" id="A0A0E9UXP9"/>
<protein>
    <submittedName>
        <fullName evidence="1">Uncharacterized protein</fullName>
    </submittedName>
</protein>
<proteinExistence type="predicted"/>